<reference evidence="6" key="1">
    <citation type="journal article" date="2014" name="Int. J. Syst. Evol. Microbiol.">
        <title>Complete genome sequence of Corynebacterium casei LMG S-19264T (=DSM 44701T), isolated from a smear-ripened cheese.</title>
        <authorList>
            <consortium name="US DOE Joint Genome Institute (JGI-PGF)"/>
            <person name="Walter F."/>
            <person name="Albersmeier A."/>
            <person name="Kalinowski J."/>
            <person name="Ruckert C."/>
        </authorList>
    </citation>
    <scope>NUCLEOTIDE SEQUENCE</scope>
    <source>
        <strain evidence="6">KCTC 22169</strain>
    </source>
</reference>
<gene>
    <name evidence="6" type="primary">melR</name>
    <name evidence="6" type="ORF">GCM10007392_39040</name>
</gene>
<sequence length="309" mass="35642">MVTPIARQSESQAEGFEDHSLGAHYHPGRIFIEERRPAVMRHHHWHGHVEINLPFDDDVEYRINGRRFRLPANHLGVFWAAVPHRMVEAHRCRRMMIAYVPIQQFLIWPLDEALFNDVIRGAVMMSAAPYPLAPDHLAMLIRDFERQDAGLVQLVSDEILTLLKRTTRYGWTRLLTPDDDTPQPQRRNDPGLEQVRVMLDTIAQHYDTPLTVDDIARRVGLHPNYAMNRFKKVMRTSIKQYITRLRINHAKALLADTRRPILDIALAVGFSTNSRFYAAFKRYESTTPQRFRDAAQSLSPGNPGPANEG</sequence>
<dbReference type="InterPro" id="IPR009057">
    <property type="entry name" value="Homeodomain-like_sf"/>
</dbReference>
<comment type="caution">
    <text evidence="6">The sequence shown here is derived from an EMBL/GenBank/DDBJ whole genome shotgun (WGS) entry which is preliminary data.</text>
</comment>
<dbReference type="PANTHER" id="PTHR43280:SF14">
    <property type="entry name" value="MELIBIOSE OPERON REGULATORY PROTEIN"/>
    <property type="match status" value="1"/>
</dbReference>
<reference evidence="6" key="2">
    <citation type="submission" date="2020-09" db="EMBL/GenBank/DDBJ databases">
        <authorList>
            <person name="Sun Q."/>
            <person name="Kim S."/>
        </authorList>
    </citation>
    <scope>NUCLEOTIDE SEQUENCE</scope>
    <source>
        <strain evidence="6">KCTC 22169</strain>
    </source>
</reference>
<protein>
    <submittedName>
        <fullName evidence="6">AraC family transcriptional regulator</fullName>
    </submittedName>
</protein>
<dbReference type="Gene3D" id="1.10.10.60">
    <property type="entry name" value="Homeodomain-like"/>
    <property type="match status" value="2"/>
</dbReference>
<dbReference type="SUPFAM" id="SSF46689">
    <property type="entry name" value="Homeodomain-like"/>
    <property type="match status" value="2"/>
</dbReference>
<keyword evidence="7" id="KW-1185">Reference proteome</keyword>
<keyword evidence="1" id="KW-0805">Transcription regulation</keyword>
<dbReference type="GO" id="GO:0043565">
    <property type="term" value="F:sequence-specific DNA binding"/>
    <property type="evidence" value="ECO:0007669"/>
    <property type="project" value="InterPro"/>
</dbReference>
<proteinExistence type="predicted"/>
<evidence type="ECO:0000259" key="5">
    <source>
        <dbReference type="PROSITE" id="PS01124"/>
    </source>
</evidence>
<dbReference type="PROSITE" id="PS00041">
    <property type="entry name" value="HTH_ARAC_FAMILY_1"/>
    <property type="match status" value="1"/>
</dbReference>
<dbReference type="EMBL" id="BMXR01000011">
    <property type="protein sequence ID" value="GGX67596.1"/>
    <property type="molecule type" value="Genomic_DNA"/>
</dbReference>
<dbReference type="PROSITE" id="PS01124">
    <property type="entry name" value="HTH_ARAC_FAMILY_2"/>
    <property type="match status" value="1"/>
</dbReference>
<feature type="region of interest" description="Disordered" evidence="4">
    <location>
        <begin position="1"/>
        <end position="21"/>
    </location>
</feature>
<dbReference type="Pfam" id="PF12833">
    <property type="entry name" value="HTH_18"/>
    <property type="match status" value="1"/>
</dbReference>
<evidence type="ECO:0000256" key="4">
    <source>
        <dbReference type="SAM" id="MobiDB-lite"/>
    </source>
</evidence>
<feature type="region of interest" description="Disordered" evidence="4">
    <location>
        <begin position="288"/>
        <end position="309"/>
    </location>
</feature>
<evidence type="ECO:0000313" key="7">
    <source>
        <dbReference type="Proteomes" id="UP000626148"/>
    </source>
</evidence>
<dbReference type="Proteomes" id="UP000626148">
    <property type="component" value="Unassembled WGS sequence"/>
</dbReference>
<dbReference type="NCBIfam" id="NF007693">
    <property type="entry name" value="PRK10371.1"/>
    <property type="match status" value="1"/>
</dbReference>
<accession>A0A918KMP5</accession>
<evidence type="ECO:0000256" key="2">
    <source>
        <dbReference type="ARBA" id="ARBA00023125"/>
    </source>
</evidence>
<dbReference type="InterPro" id="IPR018062">
    <property type="entry name" value="HTH_AraC-typ_CS"/>
</dbReference>
<name>A0A918KMP5_9GAMM</name>
<dbReference type="AlphaFoldDB" id="A0A918KMP5"/>
<dbReference type="PANTHER" id="PTHR43280">
    <property type="entry name" value="ARAC-FAMILY TRANSCRIPTIONAL REGULATOR"/>
    <property type="match status" value="1"/>
</dbReference>
<keyword evidence="3" id="KW-0804">Transcription</keyword>
<feature type="compositionally biased region" description="Polar residues" evidence="4">
    <location>
        <begin position="1"/>
        <end position="12"/>
    </location>
</feature>
<feature type="domain" description="HTH araC/xylS-type" evidence="5">
    <location>
        <begin position="196"/>
        <end position="294"/>
    </location>
</feature>
<dbReference type="SMART" id="SM00342">
    <property type="entry name" value="HTH_ARAC"/>
    <property type="match status" value="1"/>
</dbReference>
<evidence type="ECO:0000313" key="6">
    <source>
        <dbReference type="EMBL" id="GGX67596.1"/>
    </source>
</evidence>
<evidence type="ECO:0000256" key="1">
    <source>
        <dbReference type="ARBA" id="ARBA00023015"/>
    </source>
</evidence>
<dbReference type="InterPro" id="IPR018060">
    <property type="entry name" value="HTH_AraC"/>
</dbReference>
<evidence type="ECO:0000256" key="3">
    <source>
        <dbReference type="ARBA" id="ARBA00023163"/>
    </source>
</evidence>
<organism evidence="6 7">
    <name type="scientific">Saccharospirillum salsuginis</name>
    <dbReference type="NCBI Taxonomy" id="418750"/>
    <lineage>
        <taxon>Bacteria</taxon>
        <taxon>Pseudomonadati</taxon>
        <taxon>Pseudomonadota</taxon>
        <taxon>Gammaproteobacteria</taxon>
        <taxon>Oceanospirillales</taxon>
        <taxon>Saccharospirillaceae</taxon>
        <taxon>Saccharospirillum</taxon>
    </lineage>
</organism>
<keyword evidence="2" id="KW-0238">DNA-binding</keyword>
<dbReference type="GO" id="GO:0003700">
    <property type="term" value="F:DNA-binding transcription factor activity"/>
    <property type="evidence" value="ECO:0007669"/>
    <property type="project" value="InterPro"/>
</dbReference>